<name>A0AA48W9K9_9BURK</name>
<feature type="region of interest" description="Disordered" evidence="1">
    <location>
        <begin position="47"/>
        <end position="74"/>
    </location>
</feature>
<evidence type="ECO:0000313" key="3">
    <source>
        <dbReference type="Proteomes" id="UP000662888"/>
    </source>
</evidence>
<organism evidence="2 3">
    <name type="scientific">Massilia antarctica</name>
    <dbReference type="NCBI Taxonomy" id="2765360"/>
    <lineage>
        <taxon>Bacteria</taxon>
        <taxon>Pseudomonadati</taxon>
        <taxon>Pseudomonadota</taxon>
        <taxon>Betaproteobacteria</taxon>
        <taxon>Burkholderiales</taxon>
        <taxon>Oxalobacteraceae</taxon>
        <taxon>Telluria group</taxon>
        <taxon>Massilia</taxon>
    </lineage>
</organism>
<evidence type="ECO:0000313" key="2">
    <source>
        <dbReference type="EMBL" id="QPI47439.1"/>
    </source>
</evidence>
<dbReference type="Proteomes" id="UP000662888">
    <property type="component" value="Chromosome"/>
</dbReference>
<accession>A0AA48W9K9</accession>
<sequence>MATATKKQPSGSATESDRPGLGGNWIDKIEQVGDLGKGYVLLKLNTPRKGEKSSSGPHALAETGAATTMPPSVKRFTPGQLEKLIKSFSADLGIVPAVGVVRASPSAPKGNRTPGENDQFMNDLRAQEVANRKRDFNEGLLLTSTVLAVRLQMSTQALGKAVQSKRMFTLDGPSGRKVYPAFFADPRCNREHIERVCQALGEWPGPSKWEFFTSPRESLNGLTPIAALARGELAQVLRAAAAFKER</sequence>
<protein>
    <recommendedName>
        <fullName evidence="4">Antitoxin Xre/MbcA/ParS-like toxin-binding domain-containing protein</fullName>
    </recommendedName>
</protein>
<feature type="compositionally biased region" description="Polar residues" evidence="1">
    <location>
        <begin position="1"/>
        <end position="14"/>
    </location>
</feature>
<dbReference type="RefSeq" id="WP_206087146.1">
    <property type="nucleotide sequence ID" value="NZ_CP065053.1"/>
</dbReference>
<keyword evidence="3" id="KW-1185">Reference proteome</keyword>
<dbReference type="EMBL" id="CP065053">
    <property type="protein sequence ID" value="QPI47439.1"/>
    <property type="molecule type" value="Genomic_DNA"/>
</dbReference>
<gene>
    <name evidence="2" type="ORF">IV454_17655</name>
</gene>
<feature type="region of interest" description="Disordered" evidence="1">
    <location>
        <begin position="1"/>
        <end position="25"/>
    </location>
</feature>
<reference evidence="2 3" key="1">
    <citation type="submission" date="2020-11" db="EMBL/GenBank/DDBJ databases">
        <authorList>
            <person name="Sun Q."/>
        </authorList>
    </citation>
    <scope>NUCLEOTIDE SEQUENCE [LARGE SCALE GENOMIC DNA]</scope>
    <source>
        <strain evidence="2 3">P8398</strain>
    </source>
</reference>
<evidence type="ECO:0008006" key="4">
    <source>
        <dbReference type="Google" id="ProtNLM"/>
    </source>
</evidence>
<proteinExistence type="predicted"/>
<evidence type="ECO:0000256" key="1">
    <source>
        <dbReference type="SAM" id="MobiDB-lite"/>
    </source>
</evidence>